<dbReference type="Proteomes" id="UP001341840">
    <property type="component" value="Unassembled WGS sequence"/>
</dbReference>
<organism evidence="2 3">
    <name type="scientific">Stylosanthes scabra</name>
    <dbReference type="NCBI Taxonomy" id="79078"/>
    <lineage>
        <taxon>Eukaryota</taxon>
        <taxon>Viridiplantae</taxon>
        <taxon>Streptophyta</taxon>
        <taxon>Embryophyta</taxon>
        <taxon>Tracheophyta</taxon>
        <taxon>Spermatophyta</taxon>
        <taxon>Magnoliopsida</taxon>
        <taxon>eudicotyledons</taxon>
        <taxon>Gunneridae</taxon>
        <taxon>Pentapetalae</taxon>
        <taxon>rosids</taxon>
        <taxon>fabids</taxon>
        <taxon>Fabales</taxon>
        <taxon>Fabaceae</taxon>
        <taxon>Papilionoideae</taxon>
        <taxon>50 kb inversion clade</taxon>
        <taxon>dalbergioids sensu lato</taxon>
        <taxon>Dalbergieae</taxon>
        <taxon>Pterocarpus clade</taxon>
        <taxon>Stylosanthes</taxon>
    </lineage>
</organism>
<dbReference type="EMBL" id="JASCZI010091142">
    <property type="protein sequence ID" value="MED6149167.1"/>
    <property type="molecule type" value="Genomic_DNA"/>
</dbReference>
<protein>
    <submittedName>
        <fullName evidence="2">Uncharacterized protein</fullName>
    </submittedName>
</protein>
<gene>
    <name evidence="2" type="ORF">PIB30_059871</name>
</gene>
<sequence length="204" mass="23396">MQVEKNIFDNVIYTVMDSDRTQDNQKAMMDQADLCRWLQELRLLDGYASNLSRLYEGIHGTGDMQHFSKWFQAYVNDPIHGVSDPQILNLAYGPLREYTSWTMTKVRSNWRVAIKCKPEGRIESPDEVVQDEAYQNIEEIPVRLITKTEILESLRTPAGEVDIVIAQVNQRNNIENKDEIVEDDGTNKDNGSESADSHSSQDNE</sequence>
<evidence type="ECO:0000313" key="3">
    <source>
        <dbReference type="Proteomes" id="UP001341840"/>
    </source>
</evidence>
<name>A0ABU6TK56_9FABA</name>
<keyword evidence="3" id="KW-1185">Reference proteome</keyword>
<proteinExistence type="predicted"/>
<comment type="caution">
    <text evidence="2">The sequence shown here is derived from an EMBL/GenBank/DDBJ whole genome shotgun (WGS) entry which is preliminary data.</text>
</comment>
<reference evidence="2 3" key="1">
    <citation type="journal article" date="2023" name="Plants (Basel)">
        <title>Bridging the Gap: Combining Genomics and Transcriptomics Approaches to Understand Stylosanthes scabra, an Orphan Legume from the Brazilian Caatinga.</title>
        <authorList>
            <person name="Ferreira-Neto J.R.C."/>
            <person name="da Silva M.D."/>
            <person name="Binneck E."/>
            <person name="de Melo N.F."/>
            <person name="da Silva R.H."/>
            <person name="de Melo A.L.T.M."/>
            <person name="Pandolfi V."/>
            <person name="Bustamante F.O."/>
            <person name="Brasileiro-Vidal A.C."/>
            <person name="Benko-Iseppon A.M."/>
        </authorList>
    </citation>
    <scope>NUCLEOTIDE SEQUENCE [LARGE SCALE GENOMIC DNA]</scope>
    <source>
        <tissue evidence="2">Leaves</tissue>
    </source>
</reference>
<evidence type="ECO:0000313" key="2">
    <source>
        <dbReference type="EMBL" id="MED6149167.1"/>
    </source>
</evidence>
<feature type="region of interest" description="Disordered" evidence="1">
    <location>
        <begin position="175"/>
        <end position="204"/>
    </location>
</feature>
<evidence type="ECO:0000256" key="1">
    <source>
        <dbReference type="SAM" id="MobiDB-lite"/>
    </source>
</evidence>
<accession>A0ABU6TK56</accession>